<dbReference type="Pfam" id="PF05648">
    <property type="entry name" value="PEX11"/>
    <property type="match status" value="1"/>
</dbReference>
<dbReference type="AlphaFoldDB" id="A0ABD2NNV8"/>
<protein>
    <recommendedName>
        <fullName evidence="6">Peroxisomal membrane protein 11C</fullName>
    </recommendedName>
</protein>
<dbReference type="GO" id="GO:0005778">
    <property type="term" value="C:peroxisomal membrane"/>
    <property type="evidence" value="ECO:0007669"/>
    <property type="project" value="UniProtKB-SubCell"/>
</dbReference>
<keyword evidence="2" id="KW-0576">Peroxisome</keyword>
<comment type="caution">
    <text evidence="4">The sequence shown here is derived from an EMBL/GenBank/DDBJ whole genome shotgun (WGS) entry which is preliminary data.</text>
</comment>
<proteinExistence type="predicted"/>
<keyword evidence="5" id="KW-1185">Reference proteome</keyword>
<evidence type="ECO:0000256" key="2">
    <source>
        <dbReference type="ARBA" id="ARBA00023140"/>
    </source>
</evidence>
<sequence>MVCSYIVNEICTMLDTYKGRDKILRTLCYSTKLVGGLTKNEDLAKKLLYVSKHLSETRTTLRLLDDLPMLKYSFEYGLGKEEDNCLMASVGVVTNIIDQVYYPLEKVAWLAEHKLISGIDTNKWDTASSICWVTSIYLSLIKTLRCLVHLRKHIEKIKNQNQRGTNASLEKLLIRQQFELITCIRLSLDFVHAVNYLPKGYLWSSQLKTWHIEICNKCTNITHLETGRIQISHYYLKASYCKLENSSLFRRSIEVYAKHASNLVVLCGYMLKRLSKVSTVYVATIYPQIIKKDNNPTVEQGLHDT</sequence>
<dbReference type="InterPro" id="IPR008733">
    <property type="entry name" value="PEX11"/>
</dbReference>
<evidence type="ECO:0000256" key="3">
    <source>
        <dbReference type="ARBA" id="ARBA00046271"/>
    </source>
</evidence>
<evidence type="ECO:0008006" key="6">
    <source>
        <dbReference type="Google" id="ProtNLM"/>
    </source>
</evidence>
<evidence type="ECO:0000313" key="4">
    <source>
        <dbReference type="EMBL" id="KAL3280157.1"/>
    </source>
</evidence>
<reference evidence="4 5" key="1">
    <citation type="journal article" date="2021" name="BMC Biol.">
        <title>Horizontally acquired antibacterial genes associated with adaptive radiation of ladybird beetles.</title>
        <authorList>
            <person name="Li H.S."/>
            <person name="Tang X.F."/>
            <person name="Huang Y.H."/>
            <person name="Xu Z.Y."/>
            <person name="Chen M.L."/>
            <person name="Du X.Y."/>
            <person name="Qiu B.Y."/>
            <person name="Chen P.T."/>
            <person name="Zhang W."/>
            <person name="Slipinski A."/>
            <person name="Escalona H.E."/>
            <person name="Waterhouse R.M."/>
            <person name="Zwick A."/>
            <person name="Pang H."/>
        </authorList>
    </citation>
    <scope>NUCLEOTIDE SEQUENCE [LARGE SCALE GENOMIC DNA]</scope>
    <source>
        <strain evidence="4">SYSU2018</strain>
    </source>
</reference>
<accession>A0ABD2NNV8</accession>
<dbReference type="PANTHER" id="PTHR20990:SF1">
    <property type="entry name" value="PEROXISOMAL MEMBRANE PROTEIN 11C"/>
    <property type="match status" value="1"/>
</dbReference>
<evidence type="ECO:0000313" key="5">
    <source>
        <dbReference type="Proteomes" id="UP001516400"/>
    </source>
</evidence>
<keyword evidence="1" id="KW-0472">Membrane</keyword>
<dbReference type="Proteomes" id="UP001516400">
    <property type="component" value="Unassembled WGS sequence"/>
</dbReference>
<comment type="subcellular location">
    <subcellularLocation>
        <location evidence="3">Peroxisome membrane</location>
    </subcellularLocation>
</comment>
<dbReference type="PANTHER" id="PTHR20990">
    <property type="entry name" value="PEROXISOMAL BIOGENESIS FACTOR 11"/>
    <property type="match status" value="1"/>
</dbReference>
<dbReference type="InterPro" id="IPR026510">
    <property type="entry name" value="PEX11C_met"/>
</dbReference>
<organism evidence="4 5">
    <name type="scientific">Cryptolaemus montrouzieri</name>
    <dbReference type="NCBI Taxonomy" id="559131"/>
    <lineage>
        <taxon>Eukaryota</taxon>
        <taxon>Metazoa</taxon>
        <taxon>Ecdysozoa</taxon>
        <taxon>Arthropoda</taxon>
        <taxon>Hexapoda</taxon>
        <taxon>Insecta</taxon>
        <taxon>Pterygota</taxon>
        <taxon>Neoptera</taxon>
        <taxon>Endopterygota</taxon>
        <taxon>Coleoptera</taxon>
        <taxon>Polyphaga</taxon>
        <taxon>Cucujiformia</taxon>
        <taxon>Coccinelloidea</taxon>
        <taxon>Coccinellidae</taxon>
        <taxon>Scymninae</taxon>
        <taxon>Scymnini</taxon>
        <taxon>Cryptolaemus</taxon>
    </lineage>
</organism>
<evidence type="ECO:0000256" key="1">
    <source>
        <dbReference type="ARBA" id="ARBA00023136"/>
    </source>
</evidence>
<name>A0ABD2NNV8_9CUCU</name>
<dbReference type="EMBL" id="JABFTP020000124">
    <property type="protein sequence ID" value="KAL3280157.1"/>
    <property type="molecule type" value="Genomic_DNA"/>
</dbReference>
<gene>
    <name evidence="4" type="ORF">HHI36_017657</name>
</gene>